<dbReference type="AlphaFoldDB" id="A0A4Y7PVW4"/>
<dbReference type="Proteomes" id="UP000294933">
    <property type="component" value="Unassembled WGS sequence"/>
</dbReference>
<evidence type="ECO:0000313" key="2">
    <source>
        <dbReference type="Proteomes" id="UP000294933"/>
    </source>
</evidence>
<dbReference type="STRING" id="50990.A0A4Y7PVW4"/>
<accession>A0A4Y7PVW4</accession>
<dbReference type="OrthoDB" id="27842at2759"/>
<protein>
    <submittedName>
        <fullName evidence="1">Uncharacterized protein</fullName>
    </submittedName>
</protein>
<proteinExistence type="predicted"/>
<name>A0A4Y7PVW4_9AGAM</name>
<evidence type="ECO:0000313" key="1">
    <source>
        <dbReference type="EMBL" id="TDL19275.1"/>
    </source>
</evidence>
<gene>
    <name evidence="1" type="ORF">BD410DRAFT_805878</name>
</gene>
<keyword evidence="2" id="KW-1185">Reference proteome</keyword>
<sequence length="481" mass="55111">MDDLDALLKLLTRVKTKGWTNAFLDPSGDEEPQKEWEPLLTLLQEMGRARACLKATDVIREHLRRKLRALRRVNMPLVLEDGAKRLPDEVLAIIFEKGFIMDGSQFSLNVSHVSRRFRRISIQMPLLWTRFEQTYSEGQIREFISRSGQLYVDVDVDGLSNVTASQTESFLQLLGENSHRWSSFYIPESGIESAMTRFGITNLPRLRHLAHTCQVNLSTWSMPALTHVEAWSWLLPAGNPLLSQLTHFELNIYEDSVDIQELAVVLHDMKKLQDLSLDLNYCKLAEDVNLPLDTAAYPKPHSIPIEKLTIHIYGAEMEYSAILFDALMHLTPSTLELSSSDEGPAEFFRNSKRQIFPYGSTIKLTTSKPINVLETLADLDKSCDIVRTVHFDASSKDAMFGTRMPKFGVKVWRRLRSLSHLRFKNFDSLNEQVFEEFTKGLLLTKEESGLQSLEILSCKNMSEDFLLDLRDEVGDRLKWTL</sequence>
<dbReference type="VEuPathDB" id="FungiDB:BD410DRAFT_805878"/>
<dbReference type="Gene3D" id="1.20.1280.50">
    <property type="match status" value="1"/>
</dbReference>
<reference evidence="1 2" key="1">
    <citation type="submission" date="2018-06" db="EMBL/GenBank/DDBJ databases">
        <title>A transcriptomic atlas of mushroom development highlights an independent origin of complex multicellularity.</title>
        <authorList>
            <consortium name="DOE Joint Genome Institute"/>
            <person name="Krizsan K."/>
            <person name="Almasi E."/>
            <person name="Merenyi Z."/>
            <person name="Sahu N."/>
            <person name="Viragh M."/>
            <person name="Koszo T."/>
            <person name="Mondo S."/>
            <person name="Kiss B."/>
            <person name="Balint B."/>
            <person name="Kues U."/>
            <person name="Barry K."/>
            <person name="Hegedus J.C."/>
            <person name="Henrissat B."/>
            <person name="Johnson J."/>
            <person name="Lipzen A."/>
            <person name="Ohm R."/>
            <person name="Nagy I."/>
            <person name="Pangilinan J."/>
            <person name="Yan J."/>
            <person name="Xiong Y."/>
            <person name="Grigoriev I.V."/>
            <person name="Hibbett D.S."/>
            <person name="Nagy L.G."/>
        </authorList>
    </citation>
    <scope>NUCLEOTIDE SEQUENCE [LARGE SCALE GENOMIC DNA]</scope>
    <source>
        <strain evidence="1 2">SZMC22713</strain>
    </source>
</reference>
<dbReference type="EMBL" id="ML170198">
    <property type="protein sequence ID" value="TDL19275.1"/>
    <property type="molecule type" value="Genomic_DNA"/>
</dbReference>
<organism evidence="1 2">
    <name type="scientific">Rickenella mellea</name>
    <dbReference type="NCBI Taxonomy" id="50990"/>
    <lineage>
        <taxon>Eukaryota</taxon>
        <taxon>Fungi</taxon>
        <taxon>Dikarya</taxon>
        <taxon>Basidiomycota</taxon>
        <taxon>Agaricomycotina</taxon>
        <taxon>Agaricomycetes</taxon>
        <taxon>Hymenochaetales</taxon>
        <taxon>Rickenellaceae</taxon>
        <taxon>Rickenella</taxon>
    </lineage>
</organism>